<dbReference type="STRING" id="1047168.A0A0F4G6M7"/>
<evidence type="ECO:0000259" key="1">
    <source>
        <dbReference type="Pfam" id="PF20150"/>
    </source>
</evidence>
<sequence length="197" mass="23272">MDNCGFGKLSAELRNRIYDQVLPDDDEIEVYSANLSKPSEDYQPPITQVCREMRAETLPMFYGRNQFVLPLTTEDEHGTHWHVLLENSTDKAEKWLEYNTGALSLLKRSLIISAEFEGDVLTKKWYDHKRPWKRLKEVLRASGYSEEMYFLMIRADYWNLLDRNSDSLNRDERRETRIVNKAFREMGLRCEVEILGP</sequence>
<protein>
    <recommendedName>
        <fullName evidence="1">2EXR domain-containing protein</fullName>
    </recommendedName>
</protein>
<dbReference type="PANTHER" id="PTHR42085:SF1">
    <property type="entry name" value="F-BOX DOMAIN-CONTAINING PROTEIN"/>
    <property type="match status" value="1"/>
</dbReference>
<feature type="domain" description="2EXR" evidence="1">
    <location>
        <begin position="6"/>
        <end position="66"/>
    </location>
</feature>
<proteinExistence type="predicted"/>
<dbReference type="AlphaFoldDB" id="A0A0F4G6M7"/>
<dbReference type="InterPro" id="IPR038883">
    <property type="entry name" value="AN11006-like"/>
</dbReference>
<dbReference type="OrthoDB" id="3650885at2759"/>
<dbReference type="PANTHER" id="PTHR42085">
    <property type="entry name" value="F-BOX DOMAIN-CONTAINING PROTEIN"/>
    <property type="match status" value="1"/>
</dbReference>
<name>A0A0F4G6M7_9PEZI</name>
<reference evidence="2 3" key="1">
    <citation type="submission" date="2015-03" db="EMBL/GenBank/DDBJ databases">
        <title>RNA-seq based gene annotation and comparative genomics of four Zymoseptoria species reveal species-specific pathogenicity related genes and transposable element activity.</title>
        <authorList>
            <person name="Grandaubert J."/>
            <person name="Bhattacharyya A."/>
            <person name="Stukenbrock E.H."/>
        </authorList>
    </citation>
    <scope>NUCLEOTIDE SEQUENCE [LARGE SCALE GENOMIC DNA]</scope>
    <source>
        <strain evidence="2 3">Zb18110</strain>
    </source>
</reference>
<dbReference type="Proteomes" id="UP000033647">
    <property type="component" value="Unassembled WGS sequence"/>
</dbReference>
<evidence type="ECO:0000313" key="2">
    <source>
        <dbReference type="EMBL" id="KJX92692.1"/>
    </source>
</evidence>
<dbReference type="EMBL" id="LAFY01005786">
    <property type="protein sequence ID" value="KJX92692.1"/>
    <property type="molecule type" value="Genomic_DNA"/>
</dbReference>
<evidence type="ECO:0000313" key="3">
    <source>
        <dbReference type="Proteomes" id="UP000033647"/>
    </source>
</evidence>
<accession>A0A0F4G6M7</accession>
<dbReference type="Pfam" id="PF20150">
    <property type="entry name" value="2EXR"/>
    <property type="match status" value="1"/>
</dbReference>
<dbReference type="InterPro" id="IPR045518">
    <property type="entry name" value="2EXR"/>
</dbReference>
<gene>
    <name evidence="2" type="ORF">TI39_contig5831g00006</name>
</gene>
<keyword evidence="3" id="KW-1185">Reference proteome</keyword>
<comment type="caution">
    <text evidence="2">The sequence shown here is derived from an EMBL/GenBank/DDBJ whole genome shotgun (WGS) entry which is preliminary data.</text>
</comment>
<organism evidence="2 3">
    <name type="scientific">Zymoseptoria brevis</name>
    <dbReference type="NCBI Taxonomy" id="1047168"/>
    <lineage>
        <taxon>Eukaryota</taxon>
        <taxon>Fungi</taxon>
        <taxon>Dikarya</taxon>
        <taxon>Ascomycota</taxon>
        <taxon>Pezizomycotina</taxon>
        <taxon>Dothideomycetes</taxon>
        <taxon>Dothideomycetidae</taxon>
        <taxon>Mycosphaerellales</taxon>
        <taxon>Mycosphaerellaceae</taxon>
        <taxon>Zymoseptoria</taxon>
    </lineage>
</organism>